<evidence type="ECO:0000259" key="3">
    <source>
        <dbReference type="Pfam" id="PF14341"/>
    </source>
</evidence>
<dbReference type="EMBL" id="JAMKFE010000012">
    <property type="protein sequence ID" value="MCM5681508.1"/>
    <property type="molecule type" value="Genomic_DNA"/>
</dbReference>
<evidence type="ECO:0000313" key="5">
    <source>
        <dbReference type="Proteomes" id="UP001165541"/>
    </source>
</evidence>
<keyword evidence="1" id="KW-0472">Membrane</keyword>
<keyword evidence="1" id="KW-0812">Transmembrane</keyword>
<feature type="transmembrane region" description="Helical" evidence="1">
    <location>
        <begin position="20"/>
        <end position="39"/>
    </location>
</feature>
<evidence type="ECO:0000259" key="2">
    <source>
        <dbReference type="Pfam" id="PF13681"/>
    </source>
</evidence>
<keyword evidence="1" id="KW-1133">Transmembrane helix</keyword>
<evidence type="ECO:0000256" key="1">
    <source>
        <dbReference type="SAM" id="Phobius"/>
    </source>
</evidence>
<dbReference type="InterPro" id="IPR025205">
    <property type="entry name" value="PilX/PilW_C"/>
</dbReference>
<proteinExistence type="predicted"/>
<name>A0ABT0YS92_9BURK</name>
<keyword evidence="5" id="KW-1185">Reference proteome</keyword>
<evidence type="ECO:0000313" key="4">
    <source>
        <dbReference type="EMBL" id="MCM5681508.1"/>
    </source>
</evidence>
<organism evidence="4 5">
    <name type="scientific">Caldimonas mangrovi</name>
    <dbReference type="NCBI Taxonomy" id="2944811"/>
    <lineage>
        <taxon>Bacteria</taxon>
        <taxon>Pseudomonadati</taxon>
        <taxon>Pseudomonadota</taxon>
        <taxon>Betaproteobacteria</taxon>
        <taxon>Burkholderiales</taxon>
        <taxon>Sphaerotilaceae</taxon>
        <taxon>Caldimonas</taxon>
    </lineage>
</organism>
<protein>
    <submittedName>
        <fullName evidence="4">PilX N-terminal domain-containing pilus assembly protein</fullName>
    </submittedName>
</protein>
<dbReference type="Proteomes" id="UP001165541">
    <property type="component" value="Unassembled WGS sequence"/>
</dbReference>
<dbReference type="InterPro" id="IPR025746">
    <property type="entry name" value="PilX_N_dom"/>
</dbReference>
<dbReference type="Pfam" id="PF14341">
    <property type="entry name" value="PilX_N"/>
    <property type="match status" value="1"/>
</dbReference>
<reference evidence="4" key="1">
    <citation type="submission" date="2022-05" db="EMBL/GenBank/DDBJ databases">
        <title>Schlegelella sp. nov., isolated from mangrove soil.</title>
        <authorList>
            <person name="Liu Y."/>
            <person name="Ge X."/>
            <person name="Liu W."/>
        </authorList>
    </citation>
    <scope>NUCLEOTIDE SEQUENCE</scope>
    <source>
        <strain evidence="4">S2-27</strain>
    </source>
</reference>
<dbReference type="Pfam" id="PF13681">
    <property type="entry name" value="PilX"/>
    <property type="match status" value="1"/>
</dbReference>
<accession>A0ABT0YS92</accession>
<feature type="domain" description="Type 4 fimbrial biogenesis protein PilX N-terminal" evidence="3">
    <location>
        <begin position="17"/>
        <end position="64"/>
    </location>
</feature>
<feature type="domain" description="PilX/PilW C-terminal" evidence="2">
    <location>
        <begin position="134"/>
        <end position="182"/>
    </location>
</feature>
<sequence>MSRSLSLPSPPRRPADAGFVLISAMLMLLVVSVLGVVMLRGTGLQERIAANTRDKLRAFSVAQSTLQYGEWWLSDSGTGAGVPCSGVRPIADGSGLQVCADPLADAAALPWAARFEYAPQELSISPDGGLADDGGWNYREAPALYIHYLGFSADGSGQLYRVSASASGGKSSTAAVVQSTYQVTSGIRDLGGL</sequence>
<gene>
    <name evidence="4" type="ORF">M8A51_18430</name>
</gene>
<comment type="caution">
    <text evidence="4">The sequence shown here is derived from an EMBL/GenBank/DDBJ whole genome shotgun (WGS) entry which is preliminary data.</text>
</comment>
<dbReference type="RefSeq" id="WP_251779988.1">
    <property type="nucleotide sequence ID" value="NZ_JAMKFE010000012.1"/>
</dbReference>